<protein>
    <submittedName>
        <fullName evidence="1">Uncharacterized protein</fullName>
    </submittedName>
</protein>
<sequence length="131" mass="15087">MSISFIKISKGATYSRKTLAELWGYISYHAIARGVVTPRGSNKIVLFVTEEKQSSAEQYADRLSGSILEWEGPTDHFAEDRMLNAEINGEEIHLFHRERHHSDFTYCGRLKVSHHVLRTDGPSQFKFQLIY</sequence>
<gene>
    <name evidence="1" type="ORF">EV699_106165</name>
</gene>
<dbReference type="EMBL" id="SLWY01000006">
    <property type="protein sequence ID" value="TCO82070.1"/>
    <property type="molecule type" value="Genomic_DNA"/>
</dbReference>
<proteinExistence type="predicted"/>
<organism evidence="1 2">
    <name type="scientific">Plasticicumulans lactativorans</name>
    <dbReference type="NCBI Taxonomy" id="1133106"/>
    <lineage>
        <taxon>Bacteria</taxon>
        <taxon>Pseudomonadati</taxon>
        <taxon>Pseudomonadota</taxon>
        <taxon>Gammaproteobacteria</taxon>
        <taxon>Candidatus Competibacteraceae</taxon>
        <taxon>Plasticicumulans</taxon>
    </lineage>
</organism>
<dbReference type="Proteomes" id="UP000295765">
    <property type="component" value="Unassembled WGS sequence"/>
</dbReference>
<reference evidence="1 2" key="1">
    <citation type="submission" date="2019-03" db="EMBL/GenBank/DDBJ databases">
        <title>Genomic Encyclopedia of Type Strains, Phase IV (KMG-IV): sequencing the most valuable type-strain genomes for metagenomic binning, comparative biology and taxonomic classification.</title>
        <authorList>
            <person name="Goeker M."/>
        </authorList>
    </citation>
    <scope>NUCLEOTIDE SEQUENCE [LARGE SCALE GENOMIC DNA]</scope>
    <source>
        <strain evidence="1 2">DSM 25287</strain>
    </source>
</reference>
<dbReference type="OrthoDB" id="529575at2"/>
<dbReference type="AlphaFoldDB" id="A0A4R2L5R8"/>
<name>A0A4R2L5R8_9GAMM</name>
<dbReference type="RefSeq" id="WP_132540389.1">
    <property type="nucleotide sequence ID" value="NZ_SLWY01000006.1"/>
</dbReference>
<keyword evidence="2" id="KW-1185">Reference proteome</keyword>
<comment type="caution">
    <text evidence="1">The sequence shown here is derived from an EMBL/GenBank/DDBJ whole genome shotgun (WGS) entry which is preliminary data.</text>
</comment>
<accession>A0A4R2L5R8</accession>
<evidence type="ECO:0000313" key="2">
    <source>
        <dbReference type="Proteomes" id="UP000295765"/>
    </source>
</evidence>
<evidence type="ECO:0000313" key="1">
    <source>
        <dbReference type="EMBL" id="TCO82070.1"/>
    </source>
</evidence>